<dbReference type="EMBL" id="BKCG01000002">
    <property type="protein sequence ID" value="GER59171.1"/>
    <property type="molecule type" value="Genomic_DNA"/>
</dbReference>
<protein>
    <recommendedName>
        <fullName evidence="3">Secretion system C-terminal sorting domain-containing protein</fullName>
    </recommendedName>
</protein>
<comment type="caution">
    <text evidence="4">The sequence shown here is derived from an EMBL/GenBank/DDBJ whole genome shotgun (WGS) entry which is preliminary data.</text>
</comment>
<dbReference type="InterPro" id="IPR026444">
    <property type="entry name" value="Secre_tail"/>
</dbReference>
<name>A0A5J4J012_9FLAO</name>
<accession>A0A5J4J012</accession>
<sequence>MKSIFTLFLVFLFTISINAQDLSTGYIANDLDQHPMQSMDKPAYLAAAEDQSFPGTLIRRISEANTDGFVAPMYSTIQAWNADETRLILYSNGNHQLLNGVDYSFIRTMDDINPEDLEAVFWHFSNPDILFYIDNNNGNLIEYNVSTQAINVLADLVDLSDCQESITGGNDVQMMSWDSDVISFRCGNTSAFYYRISTQTLVEFDINSLDFNAPMPFPSGNLFYHRGNVYNSSGILERSLNLDVVNEHSCLGRLSNGDDAYFAIAFEEGPDSNCQGTLVAHNATNANCFSVTPTGDYGYPQSGTHISSLAHSNTEGGWIAVSCVGYDQNGVDLLDQELFIAKVNENDADVYRVAHHRSDRDQLGYWGEPHVIISPSGTRLLFGSDWSGSEDGISVDSYVAELPANTLGNSIQVEASVGFDILQNPVNDVLKLQINAADETNGEFAIYDVNGRLVKNEFLDTNQNTIDVSQLQSGLFFIRNSNDKTTTLKFIKI</sequence>
<dbReference type="OrthoDB" id="3179827at2"/>
<evidence type="ECO:0000256" key="1">
    <source>
        <dbReference type="ARBA" id="ARBA00022729"/>
    </source>
</evidence>
<dbReference type="Pfam" id="PF18962">
    <property type="entry name" value="Por_Secre_tail"/>
    <property type="match status" value="1"/>
</dbReference>
<reference evidence="4 5" key="1">
    <citation type="submission" date="2019-08" db="EMBL/GenBank/DDBJ databases">
        <title>Draft genome sequence of Ulvibacter marinus type strain NBRC 109484.</title>
        <authorList>
            <person name="Kawano K."/>
            <person name="Ushijima N."/>
            <person name="Kihara M."/>
            <person name="Itoh H."/>
        </authorList>
    </citation>
    <scope>NUCLEOTIDE SEQUENCE [LARGE SCALE GENOMIC DNA]</scope>
    <source>
        <strain evidence="4 5">NBRC 109484</strain>
    </source>
</reference>
<feature type="signal peptide" evidence="2">
    <location>
        <begin position="1"/>
        <end position="19"/>
    </location>
</feature>
<gene>
    <name evidence="4" type="ORF">ULMA_12790</name>
</gene>
<dbReference type="NCBIfam" id="TIGR04183">
    <property type="entry name" value="Por_Secre_tail"/>
    <property type="match status" value="1"/>
</dbReference>
<evidence type="ECO:0000313" key="5">
    <source>
        <dbReference type="Proteomes" id="UP000326509"/>
    </source>
</evidence>
<feature type="domain" description="Secretion system C-terminal sorting" evidence="3">
    <location>
        <begin position="424"/>
        <end position="490"/>
    </location>
</feature>
<keyword evidence="1 2" id="KW-0732">Signal</keyword>
<organism evidence="4 5">
    <name type="scientific">Patiriisocius marinus</name>
    <dbReference type="NCBI Taxonomy" id="1397112"/>
    <lineage>
        <taxon>Bacteria</taxon>
        <taxon>Pseudomonadati</taxon>
        <taxon>Bacteroidota</taxon>
        <taxon>Flavobacteriia</taxon>
        <taxon>Flavobacteriales</taxon>
        <taxon>Flavobacteriaceae</taxon>
        <taxon>Patiriisocius</taxon>
    </lineage>
</organism>
<dbReference type="Proteomes" id="UP000326509">
    <property type="component" value="Unassembled WGS sequence"/>
</dbReference>
<evidence type="ECO:0000259" key="3">
    <source>
        <dbReference type="Pfam" id="PF18962"/>
    </source>
</evidence>
<keyword evidence="5" id="KW-1185">Reference proteome</keyword>
<dbReference type="RefSeq" id="WP_151673239.1">
    <property type="nucleotide sequence ID" value="NZ_BKCG01000002.1"/>
</dbReference>
<proteinExistence type="predicted"/>
<feature type="chain" id="PRO_5023909390" description="Secretion system C-terminal sorting domain-containing protein" evidence="2">
    <location>
        <begin position="20"/>
        <end position="493"/>
    </location>
</feature>
<dbReference type="AlphaFoldDB" id="A0A5J4J012"/>
<evidence type="ECO:0000313" key="4">
    <source>
        <dbReference type="EMBL" id="GER59171.1"/>
    </source>
</evidence>
<evidence type="ECO:0000256" key="2">
    <source>
        <dbReference type="SAM" id="SignalP"/>
    </source>
</evidence>